<dbReference type="InterPro" id="IPR025420">
    <property type="entry name" value="DUF4143"/>
</dbReference>
<dbReference type="PANTHER" id="PTHR43566">
    <property type="entry name" value="CONSERVED PROTEIN"/>
    <property type="match status" value="1"/>
</dbReference>
<evidence type="ECO:0000313" key="2">
    <source>
        <dbReference type="EMBL" id="MBC6493031.1"/>
    </source>
</evidence>
<dbReference type="RefSeq" id="WP_187258348.1">
    <property type="nucleotide sequence ID" value="NZ_JBHULF010000005.1"/>
</dbReference>
<accession>A0ABR7MDJ7</accession>
<sequence length="138" mass="16084">MFLNFDVAPWFRNIGKRLVKSPKGYLLDSLLLCHMLDLNLEDLQVKRPELFGHLRVNFVATELMKLLSFSEKKAGLYHFCTSDGKEVDFMLEKPDGSLIAIEVKKQKRYLSGISKDFRPLPDSMKKTLWAVPFYVLWQ</sequence>
<proteinExistence type="predicted"/>
<evidence type="ECO:0000313" key="3">
    <source>
        <dbReference type="Proteomes" id="UP000765802"/>
    </source>
</evidence>
<gene>
    <name evidence="2" type="ORF">BC349_18395</name>
</gene>
<dbReference type="Proteomes" id="UP000765802">
    <property type="component" value="Unassembled WGS sequence"/>
</dbReference>
<dbReference type="EMBL" id="MBUA01000030">
    <property type="protein sequence ID" value="MBC6493031.1"/>
    <property type="molecule type" value="Genomic_DNA"/>
</dbReference>
<evidence type="ECO:0000259" key="1">
    <source>
        <dbReference type="Pfam" id="PF13635"/>
    </source>
</evidence>
<reference evidence="2 3" key="1">
    <citation type="submission" date="2016-07" db="EMBL/GenBank/DDBJ databases">
        <title>Genome analysis of Flavihumibacter stibioxidans YS-17.</title>
        <authorList>
            <person name="Shi K."/>
            <person name="Han Y."/>
            <person name="Wang G."/>
        </authorList>
    </citation>
    <scope>NUCLEOTIDE SEQUENCE [LARGE SCALE GENOMIC DNA]</scope>
    <source>
        <strain evidence="2 3">YS-17</strain>
    </source>
</reference>
<protein>
    <recommendedName>
        <fullName evidence="1">DUF4143 domain-containing protein</fullName>
    </recommendedName>
</protein>
<keyword evidence="3" id="KW-1185">Reference proteome</keyword>
<organism evidence="2 3">
    <name type="scientific">Flavihumibacter stibioxidans</name>
    <dbReference type="NCBI Taxonomy" id="1834163"/>
    <lineage>
        <taxon>Bacteria</taxon>
        <taxon>Pseudomonadati</taxon>
        <taxon>Bacteroidota</taxon>
        <taxon>Chitinophagia</taxon>
        <taxon>Chitinophagales</taxon>
        <taxon>Chitinophagaceae</taxon>
        <taxon>Flavihumibacter</taxon>
    </lineage>
</organism>
<dbReference type="PANTHER" id="PTHR43566:SF2">
    <property type="entry name" value="DUF4143 DOMAIN-CONTAINING PROTEIN"/>
    <property type="match status" value="1"/>
</dbReference>
<name>A0ABR7MDJ7_9BACT</name>
<comment type="caution">
    <text evidence="2">The sequence shown here is derived from an EMBL/GenBank/DDBJ whole genome shotgun (WGS) entry which is preliminary data.</text>
</comment>
<dbReference type="Pfam" id="PF13635">
    <property type="entry name" value="DUF4143"/>
    <property type="match status" value="1"/>
</dbReference>
<feature type="domain" description="DUF4143" evidence="1">
    <location>
        <begin position="2"/>
        <end position="105"/>
    </location>
</feature>